<organism evidence="3 5">
    <name type="scientific">Micromonospora aurantiaca</name>
    <name type="common">nom. illeg.</name>
    <dbReference type="NCBI Taxonomy" id="47850"/>
    <lineage>
        <taxon>Bacteria</taxon>
        <taxon>Bacillati</taxon>
        <taxon>Actinomycetota</taxon>
        <taxon>Actinomycetes</taxon>
        <taxon>Micromonosporales</taxon>
        <taxon>Micromonosporaceae</taxon>
        <taxon>Micromonospora</taxon>
    </lineage>
</organism>
<reference evidence="4 6" key="3">
    <citation type="submission" date="2019-09" db="EMBL/GenBank/DDBJ databases">
        <title>High taxonomic diversity of Micromonospora strains isolated from Medicago sativa nodules in different geographical locations.</title>
        <authorList>
            <person name="Martinez-Hidalgo P."/>
            <person name="Flores-Felix J.D."/>
            <person name="Velazquez E."/>
            <person name="Brau L."/>
            <person name="Trujillo M.E."/>
            <person name="Martinez-Molina E."/>
        </authorList>
    </citation>
    <scope>NUCLEOTIDE SEQUENCE [LARGE SCALE GENOMIC DNA]</scope>
    <source>
        <strain evidence="4 6">ALFB5</strain>
    </source>
</reference>
<evidence type="ECO:0000313" key="4">
    <source>
        <dbReference type="EMBL" id="KAB1116590.1"/>
    </source>
</evidence>
<sequence length="341" mass="36947">MVWARARLARRLRKAGVPPPPAPYTVDAWCEAIGGVRGRPLHIRGERLGAEHPPGLLVRLDGADYIIIDAALPTLARAQTVLHEVAHLVLDHDGDALHADVDAALEAEAELAADLLCQQMAHAAGSTAEPSTRQVAALSRMPLRLWSSRRWTDLRADWHVTQLWMTLRAGMPDAKIISTSTGEQVPVEVGGRHHRHRRVIEVHDALRLLRPWCSGQVHDSAERRALRYRLDSAAVAAVAEAATVAVALRRRQAALPLADDSPFVAAPLDVTDVRAEARRLARMSRALHDSPLVAAEVDCWVPVIASADTSEASPPATLARGLTVMPLPDSATRPGRPARAV</sequence>
<evidence type="ECO:0000313" key="5">
    <source>
        <dbReference type="Proteomes" id="UP000253958"/>
    </source>
</evidence>
<dbReference type="EMBL" id="WAAR01000039">
    <property type="protein sequence ID" value="KAB1116590.1"/>
    <property type="molecule type" value="Genomic_DNA"/>
</dbReference>
<dbReference type="InterPro" id="IPR010359">
    <property type="entry name" value="IrrE_HExxH"/>
</dbReference>
<dbReference type="RefSeq" id="WP_082171438.1">
    <property type="nucleotide sequence ID" value="NZ_CBDRJA010000010.1"/>
</dbReference>
<evidence type="ECO:0000259" key="2">
    <source>
        <dbReference type="Pfam" id="PF20182"/>
    </source>
</evidence>
<dbReference type="Proteomes" id="UP000471364">
    <property type="component" value="Unassembled WGS sequence"/>
</dbReference>
<evidence type="ECO:0000313" key="6">
    <source>
        <dbReference type="Proteomes" id="UP000471364"/>
    </source>
</evidence>
<dbReference type="Pfam" id="PF20182">
    <property type="entry name" value="DUF6545"/>
    <property type="match status" value="1"/>
</dbReference>
<dbReference type="EMBL" id="CP031263">
    <property type="protein sequence ID" value="AXH93695.1"/>
    <property type="molecule type" value="Genomic_DNA"/>
</dbReference>
<dbReference type="Pfam" id="PF06114">
    <property type="entry name" value="Peptidase_M78"/>
    <property type="match status" value="1"/>
</dbReference>
<name>A0A3M9JVX3_9ACTN</name>
<evidence type="ECO:0000259" key="1">
    <source>
        <dbReference type="Pfam" id="PF06114"/>
    </source>
</evidence>
<reference evidence="3 5" key="2">
    <citation type="submission" date="2018-08" db="EMBL/GenBank/DDBJ databases">
        <title>Streptomyces kandeliansis sp. nov., an endophytic bacterium isolated from mangrove plant.</title>
        <authorList>
            <person name="Wang R."/>
        </authorList>
    </citation>
    <scope>NUCLEOTIDE SEQUENCE [LARGE SCALE GENOMIC DNA]</scope>
    <source>
        <strain evidence="3">110B</strain>
        <strain evidence="5">H14(2018)</strain>
    </source>
</reference>
<evidence type="ECO:0000313" key="3">
    <source>
        <dbReference type="EMBL" id="AXH93695.1"/>
    </source>
</evidence>
<dbReference type="AlphaFoldDB" id="A0A3M9JVX3"/>
<dbReference type="Proteomes" id="UP000253958">
    <property type="component" value="Chromosome"/>
</dbReference>
<reference evidence="3 5" key="1">
    <citation type="submission" date="2018-07" db="EMBL/GenBank/DDBJ databases">
        <authorList>
            <person name="Ye Y."/>
        </authorList>
    </citation>
    <scope>NUCLEOTIDE SEQUENCE [LARGE SCALE GENOMIC DNA]</scope>
    <source>
        <strain evidence="3">110B</strain>
        <strain evidence="5">H14(2018)</strain>
    </source>
</reference>
<keyword evidence="6" id="KW-1185">Reference proteome</keyword>
<proteinExistence type="predicted"/>
<protein>
    <submittedName>
        <fullName evidence="3">ImmA/IrrE family metallo-endopeptidase</fullName>
    </submittedName>
</protein>
<accession>A0A3M9JVX3</accession>
<gene>
    <name evidence="3" type="ORF">DVH21_29410</name>
    <name evidence="4" type="ORF">F6X54_11165</name>
</gene>
<feature type="domain" description="IrrE N-terminal-like" evidence="1">
    <location>
        <begin position="63"/>
        <end position="120"/>
    </location>
</feature>
<dbReference type="InterPro" id="IPR046675">
    <property type="entry name" value="DUF6545"/>
</dbReference>
<feature type="domain" description="DUF6545" evidence="2">
    <location>
        <begin position="150"/>
        <end position="288"/>
    </location>
</feature>